<organism evidence="3 4">
    <name type="scientific">Aeromonas veronii</name>
    <dbReference type="NCBI Taxonomy" id="654"/>
    <lineage>
        <taxon>Bacteria</taxon>
        <taxon>Pseudomonadati</taxon>
        <taxon>Pseudomonadota</taxon>
        <taxon>Gammaproteobacteria</taxon>
        <taxon>Aeromonadales</taxon>
        <taxon>Aeromonadaceae</taxon>
        <taxon>Aeromonas</taxon>
    </lineage>
</organism>
<evidence type="ECO:0000313" key="4">
    <source>
        <dbReference type="Proteomes" id="UP000241986"/>
    </source>
</evidence>
<dbReference type="RefSeq" id="WP_107684791.1">
    <property type="nucleotide sequence ID" value="NZ_PZKL01000045.1"/>
</dbReference>
<feature type="signal peptide" evidence="2">
    <location>
        <begin position="1"/>
        <end position="22"/>
    </location>
</feature>
<protein>
    <submittedName>
        <fullName evidence="3">Uncharacterized protein</fullName>
    </submittedName>
</protein>
<feature type="coiled-coil region" evidence="1">
    <location>
        <begin position="40"/>
        <end position="83"/>
    </location>
</feature>
<proteinExistence type="predicted"/>
<keyword evidence="2" id="KW-0732">Signal</keyword>
<evidence type="ECO:0000256" key="1">
    <source>
        <dbReference type="SAM" id="Coils"/>
    </source>
</evidence>
<keyword evidence="1" id="KW-0175">Coiled coil</keyword>
<feature type="chain" id="PRO_5015494484" evidence="2">
    <location>
        <begin position="23"/>
        <end position="246"/>
    </location>
</feature>
<sequence>MKINVLASIIAFTMMSATSVSAFADTAVKQDNTVVSINDAKTYADKYSQAQSEIEFLKQQLQKSQLEDQIRELKQKELKEVQAAKDKDAKKKWDEEKKALIEKYEAKISEIQGDGLKLSGEDSEKFKANKAKEKMDKVFVTRISAIGGQMKAKIYVDNSIMTKGVGEHITDGIRVAGITKDGVTLSYNGHKKFVQITTISRAQFKSFEQTGAQAAQSDREIMERQMMNSGFQPPVSSVSAPPGMIQ</sequence>
<reference evidence="3 4" key="1">
    <citation type="submission" date="2018-03" db="EMBL/GenBank/DDBJ databases">
        <title>Aeromonas veronii whole genome sequencing and analysis.</title>
        <authorList>
            <person name="Xie H."/>
            <person name="Liu T."/>
            <person name="Wang K."/>
        </authorList>
    </citation>
    <scope>NUCLEOTIDE SEQUENCE [LARGE SCALE GENOMIC DNA]</scope>
    <source>
        <strain evidence="3 4">XH.VA.1</strain>
    </source>
</reference>
<accession>A0A2T4MX35</accession>
<evidence type="ECO:0000313" key="3">
    <source>
        <dbReference type="EMBL" id="PTH79158.1"/>
    </source>
</evidence>
<dbReference type="Proteomes" id="UP000241986">
    <property type="component" value="Unassembled WGS sequence"/>
</dbReference>
<name>A0A2T4MX35_AERVE</name>
<comment type="caution">
    <text evidence="3">The sequence shown here is derived from an EMBL/GenBank/DDBJ whole genome shotgun (WGS) entry which is preliminary data.</text>
</comment>
<dbReference type="AlphaFoldDB" id="A0A2T4MX35"/>
<dbReference type="EMBL" id="PZKL01000045">
    <property type="protein sequence ID" value="PTH79158.1"/>
    <property type="molecule type" value="Genomic_DNA"/>
</dbReference>
<evidence type="ECO:0000256" key="2">
    <source>
        <dbReference type="SAM" id="SignalP"/>
    </source>
</evidence>
<gene>
    <name evidence="3" type="ORF">DAA48_22265</name>
</gene>